<evidence type="ECO:0000313" key="1">
    <source>
        <dbReference type="EMBL" id="KAK7490502.1"/>
    </source>
</evidence>
<dbReference type="EMBL" id="JACVVK020000126">
    <property type="protein sequence ID" value="KAK7490502.1"/>
    <property type="molecule type" value="Genomic_DNA"/>
</dbReference>
<accession>A0ABD0KTF9</accession>
<dbReference type="Proteomes" id="UP001519460">
    <property type="component" value="Unassembled WGS sequence"/>
</dbReference>
<evidence type="ECO:0000313" key="2">
    <source>
        <dbReference type="Proteomes" id="UP001519460"/>
    </source>
</evidence>
<dbReference type="AlphaFoldDB" id="A0ABD0KTF9"/>
<reference evidence="1 2" key="1">
    <citation type="journal article" date="2023" name="Sci. Data">
        <title>Genome assembly of the Korean intertidal mud-creeper Batillaria attramentaria.</title>
        <authorList>
            <person name="Patra A.K."/>
            <person name="Ho P.T."/>
            <person name="Jun S."/>
            <person name="Lee S.J."/>
            <person name="Kim Y."/>
            <person name="Won Y.J."/>
        </authorList>
    </citation>
    <scope>NUCLEOTIDE SEQUENCE [LARGE SCALE GENOMIC DNA]</scope>
    <source>
        <strain evidence="1">Wonlab-2016</strain>
    </source>
</reference>
<keyword evidence="2" id="KW-1185">Reference proteome</keyword>
<proteinExistence type="predicted"/>
<gene>
    <name evidence="1" type="ORF">BaRGS_00018288</name>
</gene>
<name>A0ABD0KTF9_9CAEN</name>
<protein>
    <submittedName>
        <fullName evidence="1">Uncharacterized protein</fullName>
    </submittedName>
</protein>
<organism evidence="1 2">
    <name type="scientific">Batillaria attramentaria</name>
    <dbReference type="NCBI Taxonomy" id="370345"/>
    <lineage>
        <taxon>Eukaryota</taxon>
        <taxon>Metazoa</taxon>
        <taxon>Spiralia</taxon>
        <taxon>Lophotrochozoa</taxon>
        <taxon>Mollusca</taxon>
        <taxon>Gastropoda</taxon>
        <taxon>Caenogastropoda</taxon>
        <taxon>Sorbeoconcha</taxon>
        <taxon>Cerithioidea</taxon>
        <taxon>Batillariidae</taxon>
        <taxon>Batillaria</taxon>
    </lineage>
</organism>
<comment type="caution">
    <text evidence="1">The sequence shown here is derived from an EMBL/GenBank/DDBJ whole genome shotgun (WGS) entry which is preliminary data.</text>
</comment>
<sequence length="68" mass="7789">MTLLYKCPAWSVDGHDATIKCPAWSVESLDSKLKCGDGVKLQAEDDIRRTRTISIFQLRLTKLKHWVD</sequence>